<dbReference type="EMBL" id="UYYA01000268">
    <property type="protein sequence ID" value="VDM53269.1"/>
    <property type="molecule type" value="Genomic_DNA"/>
</dbReference>
<evidence type="ECO:0000313" key="2">
    <source>
        <dbReference type="Proteomes" id="UP000267027"/>
    </source>
</evidence>
<dbReference type="Gene3D" id="3.90.1150.10">
    <property type="entry name" value="Aspartate Aminotransferase, domain 1"/>
    <property type="match status" value="1"/>
</dbReference>
<dbReference type="WBParaSite" id="ACOC_0000168301-mRNA-1">
    <property type="protein sequence ID" value="ACOC_0000168301-mRNA-1"/>
    <property type="gene ID" value="ACOC_0000168301"/>
</dbReference>
<dbReference type="STRING" id="334426.A0A0R3PCU8"/>
<organism evidence="3">
    <name type="scientific">Angiostrongylus costaricensis</name>
    <name type="common">Nematode worm</name>
    <dbReference type="NCBI Taxonomy" id="334426"/>
    <lineage>
        <taxon>Eukaryota</taxon>
        <taxon>Metazoa</taxon>
        <taxon>Ecdysozoa</taxon>
        <taxon>Nematoda</taxon>
        <taxon>Chromadorea</taxon>
        <taxon>Rhabditida</taxon>
        <taxon>Rhabditina</taxon>
        <taxon>Rhabditomorpha</taxon>
        <taxon>Strongyloidea</taxon>
        <taxon>Metastrongylidae</taxon>
        <taxon>Angiostrongylus</taxon>
    </lineage>
</organism>
<dbReference type="InterPro" id="IPR015422">
    <property type="entry name" value="PyrdxlP-dep_Trfase_small"/>
</dbReference>
<keyword evidence="2" id="KW-1185">Reference proteome</keyword>
<proteinExistence type="predicted"/>
<gene>
    <name evidence="1" type="ORF">ACOC_LOCUS1684</name>
</gene>
<evidence type="ECO:0000313" key="3">
    <source>
        <dbReference type="WBParaSite" id="ACOC_0000168301-mRNA-1"/>
    </source>
</evidence>
<reference evidence="3" key="1">
    <citation type="submission" date="2017-02" db="UniProtKB">
        <authorList>
            <consortium name="WormBaseParasite"/>
        </authorList>
    </citation>
    <scope>IDENTIFICATION</scope>
</reference>
<evidence type="ECO:0000313" key="1">
    <source>
        <dbReference type="EMBL" id="VDM53269.1"/>
    </source>
</evidence>
<protein>
    <submittedName>
        <fullName evidence="3">Protein kinase domain-containing protein</fullName>
    </submittedName>
</protein>
<dbReference type="AlphaFoldDB" id="A0A0R3PCU8"/>
<dbReference type="Proteomes" id="UP000267027">
    <property type="component" value="Unassembled WGS sequence"/>
</dbReference>
<sequence>MPGGIQEINRNTKKVAMVAYEMLAHKIHWNGRSAVKIYGWHDVIMQGPIIAFNLLRGDGSYTGYAEVGDLSSYPTIFFWCSIFEVEKMANLFGIDLRTGCFCNSGACQKYLDLTNDQLLQIFEVLSHHFTEDVNRR</sequence>
<dbReference type="OrthoDB" id="420046at2759"/>
<reference evidence="1 2" key="2">
    <citation type="submission" date="2018-11" db="EMBL/GenBank/DDBJ databases">
        <authorList>
            <consortium name="Pathogen Informatics"/>
        </authorList>
    </citation>
    <scope>NUCLEOTIDE SEQUENCE [LARGE SCALE GENOMIC DNA]</scope>
    <source>
        <strain evidence="1 2">Costa Rica</strain>
    </source>
</reference>
<accession>A0A0R3PCU8</accession>
<name>A0A0R3PCU8_ANGCS</name>